<dbReference type="EMBL" id="QPFP01000114">
    <property type="protein sequence ID" value="TEB21338.1"/>
    <property type="molecule type" value="Genomic_DNA"/>
</dbReference>
<evidence type="ECO:0000313" key="1">
    <source>
        <dbReference type="EMBL" id="TEB21338.1"/>
    </source>
</evidence>
<organism evidence="1 2">
    <name type="scientific">Coprinellus micaceus</name>
    <name type="common">Glistening ink-cap mushroom</name>
    <name type="synonym">Coprinus micaceus</name>
    <dbReference type="NCBI Taxonomy" id="71717"/>
    <lineage>
        <taxon>Eukaryota</taxon>
        <taxon>Fungi</taxon>
        <taxon>Dikarya</taxon>
        <taxon>Basidiomycota</taxon>
        <taxon>Agaricomycotina</taxon>
        <taxon>Agaricomycetes</taxon>
        <taxon>Agaricomycetidae</taxon>
        <taxon>Agaricales</taxon>
        <taxon>Agaricineae</taxon>
        <taxon>Psathyrellaceae</taxon>
        <taxon>Coprinellus</taxon>
    </lineage>
</organism>
<gene>
    <name evidence="1" type="ORF">FA13DRAFT_1742073</name>
</gene>
<sequence length="145" mass="15815">MVTFRILFSVAAESSSYTYKPKQNGDGGSRVSAKVIHQPPAARLLPGKYSRPVPSLQGSELSKAVVQALNFRTPGPHLLDVHLMPLMNTSSQITLVILKLVRGDSSQITPSASVLVRQENETHFIDRSVRNRNLAAPGRDSLPDD</sequence>
<keyword evidence="2" id="KW-1185">Reference proteome</keyword>
<dbReference type="AlphaFoldDB" id="A0A4Y7SI35"/>
<comment type="caution">
    <text evidence="1">The sequence shown here is derived from an EMBL/GenBank/DDBJ whole genome shotgun (WGS) entry which is preliminary data.</text>
</comment>
<reference evidence="1 2" key="1">
    <citation type="journal article" date="2019" name="Nat. Ecol. Evol.">
        <title>Megaphylogeny resolves global patterns of mushroom evolution.</title>
        <authorList>
            <person name="Varga T."/>
            <person name="Krizsan K."/>
            <person name="Foldi C."/>
            <person name="Dima B."/>
            <person name="Sanchez-Garcia M."/>
            <person name="Sanchez-Ramirez S."/>
            <person name="Szollosi G.J."/>
            <person name="Szarkandi J.G."/>
            <person name="Papp V."/>
            <person name="Albert L."/>
            <person name="Andreopoulos W."/>
            <person name="Angelini C."/>
            <person name="Antonin V."/>
            <person name="Barry K.W."/>
            <person name="Bougher N.L."/>
            <person name="Buchanan P."/>
            <person name="Buyck B."/>
            <person name="Bense V."/>
            <person name="Catcheside P."/>
            <person name="Chovatia M."/>
            <person name="Cooper J."/>
            <person name="Damon W."/>
            <person name="Desjardin D."/>
            <person name="Finy P."/>
            <person name="Geml J."/>
            <person name="Haridas S."/>
            <person name="Hughes K."/>
            <person name="Justo A."/>
            <person name="Karasinski D."/>
            <person name="Kautmanova I."/>
            <person name="Kiss B."/>
            <person name="Kocsube S."/>
            <person name="Kotiranta H."/>
            <person name="LaButti K.M."/>
            <person name="Lechner B.E."/>
            <person name="Liimatainen K."/>
            <person name="Lipzen A."/>
            <person name="Lukacs Z."/>
            <person name="Mihaltcheva S."/>
            <person name="Morgado L.N."/>
            <person name="Niskanen T."/>
            <person name="Noordeloos M.E."/>
            <person name="Ohm R.A."/>
            <person name="Ortiz-Santana B."/>
            <person name="Ovrebo C."/>
            <person name="Racz N."/>
            <person name="Riley R."/>
            <person name="Savchenko A."/>
            <person name="Shiryaev A."/>
            <person name="Soop K."/>
            <person name="Spirin V."/>
            <person name="Szebenyi C."/>
            <person name="Tomsovsky M."/>
            <person name="Tulloss R.E."/>
            <person name="Uehling J."/>
            <person name="Grigoriev I.V."/>
            <person name="Vagvolgyi C."/>
            <person name="Papp T."/>
            <person name="Martin F.M."/>
            <person name="Miettinen O."/>
            <person name="Hibbett D.S."/>
            <person name="Nagy L.G."/>
        </authorList>
    </citation>
    <scope>NUCLEOTIDE SEQUENCE [LARGE SCALE GENOMIC DNA]</scope>
    <source>
        <strain evidence="1 2">FP101781</strain>
    </source>
</reference>
<accession>A0A4Y7SI35</accession>
<protein>
    <submittedName>
        <fullName evidence="1">Uncharacterized protein</fullName>
    </submittedName>
</protein>
<name>A0A4Y7SI35_COPMI</name>
<evidence type="ECO:0000313" key="2">
    <source>
        <dbReference type="Proteomes" id="UP000298030"/>
    </source>
</evidence>
<dbReference type="Proteomes" id="UP000298030">
    <property type="component" value="Unassembled WGS sequence"/>
</dbReference>
<proteinExistence type="predicted"/>